<evidence type="ECO:0000259" key="8">
    <source>
        <dbReference type="PROSITE" id="PS51767"/>
    </source>
</evidence>
<dbReference type="CDD" id="cd05476">
    <property type="entry name" value="pepsin_A_like_plant"/>
    <property type="match status" value="1"/>
</dbReference>
<gene>
    <name evidence="10" type="primary">LOC111433208</name>
</gene>
<dbReference type="AlphaFoldDB" id="A0A6J1EDJ0"/>
<evidence type="ECO:0000256" key="1">
    <source>
        <dbReference type="ARBA" id="ARBA00007447"/>
    </source>
</evidence>
<name>A0A6J1EDJ0_CUCMO</name>
<dbReference type="Pfam" id="PF14543">
    <property type="entry name" value="TAXi_N"/>
    <property type="match status" value="1"/>
</dbReference>
<dbReference type="Gene3D" id="2.40.70.10">
    <property type="entry name" value="Acid Proteases"/>
    <property type="match status" value="2"/>
</dbReference>
<dbReference type="InterPro" id="IPR032861">
    <property type="entry name" value="TAXi_N"/>
</dbReference>
<comment type="similarity">
    <text evidence="1">Belongs to the peptidase A1 family.</text>
</comment>
<evidence type="ECO:0000313" key="9">
    <source>
        <dbReference type="Proteomes" id="UP000504609"/>
    </source>
</evidence>
<keyword evidence="4" id="KW-0378">Hydrolase</keyword>
<dbReference type="InterPro" id="IPR051708">
    <property type="entry name" value="Plant_Aspart_Prot_A1"/>
</dbReference>
<feature type="domain" description="Peptidase A1" evidence="8">
    <location>
        <begin position="84"/>
        <end position="457"/>
    </location>
</feature>
<organism evidence="9 10">
    <name type="scientific">Cucurbita moschata</name>
    <name type="common">Winter crookneck squash</name>
    <name type="synonym">Cucurbita pepo var. moschata</name>
    <dbReference type="NCBI Taxonomy" id="3662"/>
    <lineage>
        <taxon>Eukaryota</taxon>
        <taxon>Viridiplantae</taxon>
        <taxon>Streptophyta</taxon>
        <taxon>Embryophyta</taxon>
        <taxon>Tracheophyta</taxon>
        <taxon>Spermatophyta</taxon>
        <taxon>Magnoliopsida</taxon>
        <taxon>eudicotyledons</taxon>
        <taxon>Gunneridae</taxon>
        <taxon>Pentapetalae</taxon>
        <taxon>rosids</taxon>
        <taxon>fabids</taxon>
        <taxon>Cucurbitales</taxon>
        <taxon>Cucurbitaceae</taxon>
        <taxon>Cucurbiteae</taxon>
        <taxon>Cucurbita</taxon>
    </lineage>
</organism>
<keyword evidence="7" id="KW-0732">Signal</keyword>
<sequence>MEFFLIPFLLSIVLLLSASSSSSSTTVTLPLTVFPSLPFAHPWKNIKHLVSASLTRAQHLKTPRTKSNTSIQNVALFPRSYGAYSISLAFGTPPQSLSLVFDTGSSLVWFPCTAGYRCSNCSFPNVDAATIPKFIPKLSSSAKIIGCRNRKCSWIFGPNLKTLCRSCSPRSRKCSDTCPGYGIQYGSGATAGFLLSETLDFPEKRVPDFLVGCSVVSVHQPAGIAGFGRGPESLPSQMGLKRFSHCLVPRQFDDSPVSSPLVLDSSSESGESKNNSLIYAPFRENPSGSNAAFREYYYLTLRRILIGRKPVKFPYKYLVPNSAGNGGAIIDSGSTFTFLDKPIFEAVAEELEKQLVKYPRAKGVEAESGLRPCFDISKEESVEFPELILKFKGGATLALPPSNYLALVADTSVVCLTMITDVTFLGGGGGPAIIFGAFQQQNVLVQYDLAKERIGFRKQRCTGN</sequence>
<dbReference type="PANTHER" id="PTHR47967">
    <property type="entry name" value="OS07G0603500 PROTEIN-RELATED"/>
    <property type="match status" value="1"/>
</dbReference>
<evidence type="ECO:0000256" key="3">
    <source>
        <dbReference type="ARBA" id="ARBA00022750"/>
    </source>
</evidence>
<feature type="chain" id="PRO_5026803836" evidence="7">
    <location>
        <begin position="25"/>
        <end position="464"/>
    </location>
</feature>
<dbReference type="InterPro" id="IPR034161">
    <property type="entry name" value="Pepsin-like_plant"/>
</dbReference>
<keyword evidence="9" id="KW-1185">Reference proteome</keyword>
<dbReference type="GeneID" id="111433208"/>
<feature type="active site" evidence="6">
    <location>
        <position position="331"/>
    </location>
</feature>
<dbReference type="PANTHER" id="PTHR47967:SF36">
    <property type="entry name" value="PEPTIDASE A1 DOMAIN-CONTAINING PROTEIN"/>
    <property type="match status" value="1"/>
</dbReference>
<protein>
    <submittedName>
        <fullName evidence="10">Probable aspartyl protease At4g16563</fullName>
    </submittedName>
</protein>
<dbReference type="SUPFAM" id="SSF50630">
    <property type="entry name" value="Acid proteases"/>
    <property type="match status" value="1"/>
</dbReference>
<dbReference type="InterPro" id="IPR001461">
    <property type="entry name" value="Aspartic_peptidase_A1"/>
</dbReference>
<evidence type="ECO:0000256" key="6">
    <source>
        <dbReference type="PIRSR" id="PIRSR601461-1"/>
    </source>
</evidence>
<evidence type="ECO:0000256" key="7">
    <source>
        <dbReference type="SAM" id="SignalP"/>
    </source>
</evidence>
<reference evidence="10" key="1">
    <citation type="submission" date="2025-08" db="UniProtKB">
        <authorList>
            <consortium name="RefSeq"/>
        </authorList>
    </citation>
    <scope>IDENTIFICATION</scope>
    <source>
        <tissue evidence="10">Young leaves</tissue>
    </source>
</reference>
<evidence type="ECO:0000256" key="2">
    <source>
        <dbReference type="ARBA" id="ARBA00022670"/>
    </source>
</evidence>
<dbReference type="PRINTS" id="PR00792">
    <property type="entry name" value="PEPSIN"/>
</dbReference>
<keyword evidence="2 10" id="KW-0645">Protease</keyword>
<accession>A0A6J1EDJ0</accession>
<dbReference type="GO" id="GO:0004190">
    <property type="term" value="F:aspartic-type endopeptidase activity"/>
    <property type="evidence" value="ECO:0007669"/>
    <property type="project" value="UniProtKB-KW"/>
</dbReference>
<dbReference type="GO" id="GO:0006508">
    <property type="term" value="P:proteolysis"/>
    <property type="evidence" value="ECO:0007669"/>
    <property type="project" value="UniProtKB-KW"/>
</dbReference>
<evidence type="ECO:0000256" key="5">
    <source>
        <dbReference type="ARBA" id="ARBA00023180"/>
    </source>
</evidence>
<dbReference type="InterPro" id="IPR021109">
    <property type="entry name" value="Peptidase_aspartic_dom_sf"/>
</dbReference>
<dbReference type="GO" id="GO:0005576">
    <property type="term" value="C:extracellular region"/>
    <property type="evidence" value="ECO:0007669"/>
    <property type="project" value="TreeGrafter"/>
</dbReference>
<keyword evidence="5" id="KW-0325">Glycoprotein</keyword>
<evidence type="ECO:0000313" key="10">
    <source>
        <dbReference type="RefSeq" id="XP_022925946.1"/>
    </source>
</evidence>
<dbReference type="PROSITE" id="PS51767">
    <property type="entry name" value="PEPTIDASE_A1"/>
    <property type="match status" value="1"/>
</dbReference>
<dbReference type="FunFam" id="2.40.70.10:FF:000034">
    <property type="entry name" value="Aspartyl protease family protein"/>
    <property type="match status" value="1"/>
</dbReference>
<dbReference type="Pfam" id="PF14541">
    <property type="entry name" value="TAXi_C"/>
    <property type="match status" value="1"/>
</dbReference>
<evidence type="ECO:0000256" key="4">
    <source>
        <dbReference type="ARBA" id="ARBA00022801"/>
    </source>
</evidence>
<proteinExistence type="inferred from homology"/>
<feature type="active site" evidence="6">
    <location>
        <position position="102"/>
    </location>
</feature>
<dbReference type="InterPro" id="IPR032799">
    <property type="entry name" value="TAXi_C"/>
</dbReference>
<dbReference type="RefSeq" id="XP_022925946.1">
    <property type="nucleotide sequence ID" value="XM_023070178.1"/>
</dbReference>
<keyword evidence="3" id="KW-0064">Aspartyl protease</keyword>
<dbReference type="InterPro" id="IPR033121">
    <property type="entry name" value="PEPTIDASE_A1"/>
</dbReference>
<dbReference type="KEGG" id="cmos:111433208"/>
<feature type="signal peptide" evidence="7">
    <location>
        <begin position="1"/>
        <end position="24"/>
    </location>
</feature>
<dbReference type="FunFam" id="2.40.70.10:FF:000120">
    <property type="entry name" value="Aspartic proteinase nepenthesin-2"/>
    <property type="match status" value="1"/>
</dbReference>
<dbReference type="Proteomes" id="UP000504609">
    <property type="component" value="Unplaced"/>
</dbReference>